<protein>
    <submittedName>
        <fullName evidence="1">Uncharacterized protein</fullName>
    </submittedName>
</protein>
<reference evidence="1 2" key="1">
    <citation type="journal article" date="2024" name="BMC Biol.">
        <title>Comparative genomics of Ascetosporea gives new insight into the evolutionary basis for animal parasitism in Rhizaria.</title>
        <authorList>
            <person name="Hiltunen Thoren M."/>
            <person name="Onut-Brannstrom I."/>
            <person name="Alfjorden A."/>
            <person name="Peckova H."/>
            <person name="Swords F."/>
            <person name="Hooper C."/>
            <person name="Holzer A.S."/>
            <person name="Bass D."/>
            <person name="Burki F."/>
        </authorList>
    </citation>
    <scope>NUCLEOTIDE SEQUENCE [LARGE SCALE GENOMIC DNA]</scope>
    <source>
        <strain evidence="1">20-A016</strain>
    </source>
</reference>
<dbReference type="Proteomes" id="UP001439008">
    <property type="component" value="Unassembled WGS sequence"/>
</dbReference>
<evidence type="ECO:0000313" key="1">
    <source>
        <dbReference type="EMBL" id="MES1922874.1"/>
    </source>
</evidence>
<keyword evidence="2" id="KW-1185">Reference proteome</keyword>
<dbReference type="EMBL" id="JBDODL010003942">
    <property type="protein sequence ID" value="MES1922874.1"/>
    <property type="molecule type" value="Genomic_DNA"/>
</dbReference>
<comment type="caution">
    <text evidence="1">The sequence shown here is derived from an EMBL/GenBank/DDBJ whole genome shotgun (WGS) entry which is preliminary data.</text>
</comment>
<accession>A0ABV2ATQ5</accession>
<sequence>MDILNEKAEESLPHLKQISYENLGLKIDKSASDYNSDDEIYATAKAIEKMERKKSKMQNAVKYDESGNPILEIVKGRNVEDLDPIDHQNIDYESFIKNVYIENANVTAISSNKIKSFHKENGFDGLNCEI</sequence>
<proteinExistence type="predicted"/>
<organism evidence="1 2">
    <name type="scientific">Bonamia ostreae</name>
    <dbReference type="NCBI Taxonomy" id="126728"/>
    <lineage>
        <taxon>Eukaryota</taxon>
        <taxon>Sar</taxon>
        <taxon>Rhizaria</taxon>
        <taxon>Endomyxa</taxon>
        <taxon>Ascetosporea</taxon>
        <taxon>Haplosporida</taxon>
        <taxon>Bonamia</taxon>
    </lineage>
</organism>
<evidence type="ECO:0000313" key="2">
    <source>
        <dbReference type="Proteomes" id="UP001439008"/>
    </source>
</evidence>
<name>A0ABV2ATQ5_9EUKA</name>
<gene>
    <name evidence="1" type="ORF">MHBO_004402</name>
</gene>